<dbReference type="EMBL" id="JARRAG010000001">
    <property type="protein sequence ID" value="MDG3002881.1"/>
    <property type="molecule type" value="Genomic_DNA"/>
</dbReference>
<feature type="signal peptide" evidence="1">
    <location>
        <begin position="1"/>
        <end position="24"/>
    </location>
</feature>
<gene>
    <name evidence="2" type="ORF">PZE19_03805</name>
</gene>
<dbReference type="RefSeq" id="WP_277859241.1">
    <property type="nucleotide sequence ID" value="NZ_JARRAG010000001.1"/>
</dbReference>
<dbReference type="Proteomes" id="UP001216907">
    <property type="component" value="Unassembled WGS sequence"/>
</dbReference>
<accession>A0ABT6F5M0</accession>
<feature type="chain" id="PRO_5046233442" description="Glycoside hydrolase family 42 N-terminal domain-containing protein" evidence="1">
    <location>
        <begin position="25"/>
        <end position="789"/>
    </location>
</feature>
<comment type="caution">
    <text evidence="2">The sequence shown here is derived from an EMBL/GenBank/DDBJ whole genome shotgun (WGS) entry which is preliminary data.</text>
</comment>
<organism evidence="2 3">
    <name type="scientific">Paludisphaera mucosa</name>
    <dbReference type="NCBI Taxonomy" id="3030827"/>
    <lineage>
        <taxon>Bacteria</taxon>
        <taxon>Pseudomonadati</taxon>
        <taxon>Planctomycetota</taxon>
        <taxon>Planctomycetia</taxon>
        <taxon>Isosphaerales</taxon>
        <taxon>Isosphaeraceae</taxon>
        <taxon>Paludisphaera</taxon>
    </lineage>
</organism>
<reference evidence="2 3" key="1">
    <citation type="submission" date="2023-03" db="EMBL/GenBank/DDBJ databases">
        <title>Paludisphaera mucosa sp. nov. a novel planctomycete from northern fen.</title>
        <authorList>
            <person name="Ivanova A."/>
        </authorList>
    </citation>
    <scope>NUCLEOTIDE SEQUENCE [LARGE SCALE GENOMIC DNA]</scope>
    <source>
        <strain evidence="2 3">Pla2</strain>
    </source>
</reference>
<evidence type="ECO:0008006" key="4">
    <source>
        <dbReference type="Google" id="ProtNLM"/>
    </source>
</evidence>
<keyword evidence="1" id="KW-0732">Signal</keyword>
<sequence>MRRVRSWRLLLVLLVAAGAAPARGDSSADAFNARLDALPIVDEIDPAAVAPVHQFPADVSRVAPILGRPARLLGMGDAPRVAAWVIGKGKGLKPGAAYLLEVEYPDDVPRAIFLANRGADLVRGFATGTATGDARQQYVQPSLESLAYPQTGRWQVHRTLFFLHDRFQGLYAQRDSKPGGRPFGPDDGFHVLVFQTKRLNDPRSEGAAIGKIRLRSVPDVAALYADVEFPPEGLPRRRVFFREEMADEAVSAREAVDRGVADPLDWLMFKARTSRVLGINTFAKDLMEFGFNQGWDSGDPNWCNNAQPPLFDVWSRLVPRIAAEGLDLLPYYEYKGAIGLDSARPQSLGWQRRAEKLYHGLPNNQYTPVWWTEAHNADLTDPDTLADAKRVLDRTVLAHKGRAQFAGAWFRVRDNHLPVSFADAAIARFRATFPDDPAAQAASRPALIASYEGDRKLYDRYIAWWLTRRAAFLEDLAGHLAKGLGDPSVAVLFTPWTSEQIPMLRDPGSGEHGHPVQITTDDPAWWDAFARTQPDSGWFRWALAPTAYKDVVARDAYASSLTFRERIEAPQRNEGFHSAPVADPESYNDSKRIMLTYPMGRLLTVESAALMESYRTGAGLTAIHHYTLNEDDHDRAKGASSLPFDGQVGYASVDVDRAGPYVRLLEARAVAKADPTNLGMLCASSFSTGFPAQVRRFNLAFLAVPALPSTIVPGAAGDAEVVVRAVPTGGGDVYYLVVNPSMRPKTGVAVAFPARGKLRDLVERRDLEGSAVRLDLDPGELRSYRVQSR</sequence>
<name>A0ABT6F5M0_9BACT</name>
<protein>
    <recommendedName>
        <fullName evidence="4">Glycoside hydrolase family 42 N-terminal domain-containing protein</fullName>
    </recommendedName>
</protein>
<keyword evidence="3" id="KW-1185">Reference proteome</keyword>
<evidence type="ECO:0000313" key="3">
    <source>
        <dbReference type="Proteomes" id="UP001216907"/>
    </source>
</evidence>
<evidence type="ECO:0000313" key="2">
    <source>
        <dbReference type="EMBL" id="MDG3002881.1"/>
    </source>
</evidence>
<evidence type="ECO:0000256" key="1">
    <source>
        <dbReference type="SAM" id="SignalP"/>
    </source>
</evidence>
<proteinExistence type="predicted"/>